<keyword evidence="24" id="KW-1185">Reference proteome</keyword>
<evidence type="ECO:0000256" key="20">
    <source>
        <dbReference type="ARBA" id="ARBA00049161"/>
    </source>
</evidence>
<proteinExistence type="inferred from homology"/>
<evidence type="ECO:0000313" key="24">
    <source>
        <dbReference type="Proteomes" id="UP001556709"/>
    </source>
</evidence>
<dbReference type="EC" id="6.3.2.12" evidence="5"/>
<keyword evidence="8 21" id="KW-0436">Ligase</keyword>
<dbReference type="PIRSF" id="PIRSF001563">
    <property type="entry name" value="Folylpolyglu_synth"/>
    <property type="match status" value="1"/>
</dbReference>
<evidence type="ECO:0000256" key="18">
    <source>
        <dbReference type="ARBA" id="ARBA00047808"/>
    </source>
</evidence>
<evidence type="ECO:0000256" key="7">
    <source>
        <dbReference type="ARBA" id="ARBA00019357"/>
    </source>
</evidence>
<feature type="domain" description="Mur ligase C-terminal" evidence="22">
    <location>
        <begin position="289"/>
        <end position="408"/>
    </location>
</feature>
<dbReference type="InterPro" id="IPR004101">
    <property type="entry name" value="Mur_ligase_C"/>
</dbReference>
<evidence type="ECO:0000313" key="23">
    <source>
        <dbReference type="EMBL" id="MEX0468453.1"/>
    </source>
</evidence>
<dbReference type="EMBL" id="JBAKFM010000001">
    <property type="protein sequence ID" value="MEX0468453.1"/>
    <property type="molecule type" value="Genomic_DNA"/>
</dbReference>
<protein>
    <recommendedName>
        <fullName evidence="7">Dihydrofolate synthase/folylpolyglutamate synthase</fullName>
        <ecNumber evidence="5">6.3.2.12</ecNumber>
        <ecNumber evidence="6">6.3.2.17</ecNumber>
    </recommendedName>
    <alternativeName>
        <fullName evidence="16">Folylpoly-gamma-glutamate synthetase-dihydrofolate synthetase</fullName>
    </alternativeName>
    <alternativeName>
        <fullName evidence="14">Folylpolyglutamate synthetase</fullName>
    </alternativeName>
    <alternativeName>
        <fullName evidence="15">Tetrahydrofolylpolyglutamate synthase</fullName>
    </alternativeName>
</protein>
<keyword evidence="10 21" id="KW-0547">Nucleotide-binding</keyword>
<dbReference type="NCBIfam" id="TIGR01499">
    <property type="entry name" value="folC"/>
    <property type="match status" value="1"/>
</dbReference>
<evidence type="ECO:0000256" key="13">
    <source>
        <dbReference type="ARBA" id="ARBA00022909"/>
    </source>
</evidence>
<evidence type="ECO:0000256" key="16">
    <source>
        <dbReference type="ARBA" id="ARBA00032510"/>
    </source>
</evidence>
<evidence type="ECO:0000256" key="3">
    <source>
        <dbReference type="ARBA" id="ARBA00005150"/>
    </source>
</evidence>
<dbReference type="Proteomes" id="UP001556709">
    <property type="component" value="Unassembled WGS sequence"/>
</dbReference>
<evidence type="ECO:0000256" key="1">
    <source>
        <dbReference type="ARBA" id="ARBA00002714"/>
    </source>
</evidence>
<evidence type="ECO:0000256" key="19">
    <source>
        <dbReference type="ARBA" id="ARBA00049035"/>
    </source>
</evidence>
<comment type="catalytic activity">
    <reaction evidence="19">
        <text>(6R)-5,10-methylenetetrahydrofolyl-(gamma-L-Glu)(n) + L-glutamate + ATP = (6R)-5,10-methylenetetrahydrofolyl-(gamma-L-Glu)(n+1) + ADP + phosphate + H(+)</text>
        <dbReference type="Rhea" id="RHEA:51912"/>
        <dbReference type="Rhea" id="RHEA-COMP:13257"/>
        <dbReference type="Rhea" id="RHEA-COMP:13258"/>
        <dbReference type="ChEBI" id="CHEBI:15378"/>
        <dbReference type="ChEBI" id="CHEBI:29985"/>
        <dbReference type="ChEBI" id="CHEBI:30616"/>
        <dbReference type="ChEBI" id="CHEBI:43474"/>
        <dbReference type="ChEBI" id="CHEBI:136572"/>
        <dbReference type="ChEBI" id="CHEBI:456216"/>
        <dbReference type="EC" id="6.3.2.17"/>
    </reaction>
</comment>
<comment type="catalytic activity">
    <reaction evidence="20">
        <text>7,8-dihydropteroate + L-glutamate + ATP = 7,8-dihydrofolate + ADP + phosphate + H(+)</text>
        <dbReference type="Rhea" id="RHEA:23584"/>
        <dbReference type="ChEBI" id="CHEBI:15378"/>
        <dbReference type="ChEBI" id="CHEBI:17839"/>
        <dbReference type="ChEBI" id="CHEBI:29985"/>
        <dbReference type="ChEBI" id="CHEBI:30616"/>
        <dbReference type="ChEBI" id="CHEBI:43474"/>
        <dbReference type="ChEBI" id="CHEBI:57451"/>
        <dbReference type="ChEBI" id="CHEBI:456216"/>
        <dbReference type="EC" id="6.3.2.12"/>
    </reaction>
</comment>
<dbReference type="InterPro" id="IPR036615">
    <property type="entry name" value="Mur_ligase_C_dom_sf"/>
</dbReference>
<comment type="function">
    <text evidence="1">Functions in two distinct reactions of the de novo folate biosynthetic pathway. Catalyzes the addition of a glutamate residue to dihydropteroate (7,8-dihydropteroate or H2Pte) to form dihydrofolate (7,8-dihydrofolate monoglutamate or H2Pte-Glu). Also catalyzes successive additions of L-glutamate to tetrahydrofolate or 10-formyltetrahydrofolate or 5,10-methylenetetrahydrofolate, leading to folylpolyglutamate derivatives.</text>
</comment>
<comment type="pathway">
    <text evidence="3">Cofactor biosynthesis; tetrahydrofolylpolyglutamate biosynthesis.</text>
</comment>
<evidence type="ECO:0000256" key="10">
    <source>
        <dbReference type="ARBA" id="ARBA00022741"/>
    </source>
</evidence>
<comment type="similarity">
    <text evidence="4 21">Belongs to the folylpolyglutamate synthase family.</text>
</comment>
<dbReference type="SUPFAM" id="SSF53244">
    <property type="entry name" value="MurD-like peptide ligases, peptide-binding domain"/>
    <property type="match status" value="1"/>
</dbReference>
<keyword evidence="12" id="KW-0460">Magnesium</keyword>
<evidence type="ECO:0000256" key="12">
    <source>
        <dbReference type="ARBA" id="ARBA00022842"/>
    </source>
</evidence>
<gene>
    <name evidence="23" type="ORF">V6X73_01705</name>
</gene>
<keyword evidence="11 21" id="KW-0067">ATP-binding</keyword>
<sequence length="430" mass="46175">MSASELGGWLRWLEGIHPREIDLGLVRIAQVADNLGLRRGGHRLITIAGTNGKGSTVACLEGIYRAAGRRPGAYTSPHLLAYNERIRVDGEPVSEAMIIEAFRAIDAARGSITLTYFEFATLAAAWCFRETAADPWLLEVGLGGRLDATNCFDADLAVVTAIDLDHMEWLGDTREAIAIEKMGIARPGRPVVCSDPHPPATIADTARQRGALLWQLGRDYRIGELDDAGQWQWLAEGGRRLTLPRPEWMPPAALGNAAGAVMAVDGAHPDLQVDPAVIASGLRHARLAGRQQRVRRPAAEWLLDVGHNPAAIELLAETLRQHPGRVRMAFALMQRKALEVVIEPLAGVVDDWYLLDLDDPGAHSVETTRAALAGIGARVVGAGPAASAVSELEQTARPDDLLVGCGSFRVVEVLARAGVEACNPGDSSRN</sequence>
<evidence type="ECO:0000256" key="15">
    <source>
        <dbReference type="ARBA" id="ARBA00030592"/>
    </source>
</evidence>
<dbReference type="GO" id="GO:0016874">
    <property type="term" value="F:ligase activity"/>
    <property type="evidence" value="ECO:0007669"/>
    <property type="project" value="UniProtKB-KW"/>
</dbReference>
<dbReference type="InterPro" id="IPR036565">
    <property type="entry name" value="Mur-like_cat_sf"/>
</dbReference>
<comment type="catalytic activity">
    <reaction evidence="17">
        <text>(6S)-5,6,7,8-tetrahydrofolyl-(gamma-L-Glu)(n) + L-glutamate + ATP = (6S)-5,6,7,8-tetrahydrofolyl-(gamma-L-Glu)(n+1) + ADP + phosphate + H(+)</text>
        <dbReference type="Rhea" id="RHEA:10580"/>
        <dbReference type="Rhea" id="RHEA-COMP:14738"/>
        <dbReference type="Rhea" id="RHEA-COMP:14740"/>
        <dbReference type="ChEBI" id="CHEBI:15378"/>
        <dbReference type="ChEBI" id="CHEBI:29985"/>
        <dbReference type="ChEBI" id="CHEBI:30616"/>
        <dbReference type="ChEBI" id="CHEBI:43474"/>
        <dbReference type="ChEBI" id="CHEBI:141005"/>
        <dbReference type="ChEBI" id="CHEBI:456216"/>
        <dbReference type="EC" id="6.3.2.17"/>
    </reaction>
</comment>
<keyword evidence="9" id="KW-0479">Metal-binding</keyword>
<dbReference type="EC" id="6.3.2.17" evidence="6"/>
<evidence type="ECO:0000256" key="8">
    <source>
        <dbReference type="ARBA" id="ARBA00022598"/>
    </source>
</evidence>
<evidence type="ECO:0000256" key="6">
    <source>
        <dbReference type="ARBA" id="ARBA00013025"/>
    </source>
</evidence>
<dbReference type="Gene3D" id="3.90.190.20">
    <property type="entry name" value="Mur ligase, C-terminal domain"/>
    <property type="match status" value="1"/>
</dbReference>
<dbReference type="SUPFAM" id="SSF53623">
    <property type="entry name" value="MurD-like peptide ligases, catalytic domain"/>
    <property type="match status" value="1"/>
</dbReference>
<evidence type="ECO:0000256" key="4">
    <source>
        <dbReference type="ARBA" id="ARBA00008276"/>
    </source>
</evidence>
<dbReference type="Pfam" id="PF02875">
    <property type="entry name" value="Mur_ligase_C"/>
    <property type="match status" value="1"/>
</dbReference>
<comment type="caution">
    <text evidence="23">The sequence shown here is derived from an EMBL/GenBank/DDBJ whole genome shotgun (WGS) entry which is preliminary data.</text>
</comment>
<dbReference type="Gene3D" id="3.40.1190.10">
    <property type="entry name" value="Mur-like, catalytic domain"/>
    <property type="match status" value="1"/>
</dbReference>
<evidence type="ECO:0000256" key="9">
    <source>
        <dbReference type="ARBA" id="ARBA00022723"/>
    </source>
</evidence>
<dbReference type="RefSeq" id="WP_367958044.1">
    <property type="nucleotide sequence ID" value="NZ_JBAKFH010000003.1"/>
</dbReference>
<evidence type="ECO:0000256" key="14">
    <source>
        <dbReference type="ARBA" id="ARBA00030048"/>
    </source>
</evidence>
<reference evidence="23 24" key="1">
    <citation type="submission" date="2024-02" db="EMBL/GenBank/DDBJ databases">
        <title>New especies of Spiribacter isolated from saline water.</title>
        <authorList>
            <person name="Leon M.J."/>
            <person name="De La Haba R."/>
            <person name="Sanchez-Porro C."/>
            <person name="Ventosa A."/>
        </authorList>
    </citation>
    <scope>NUCLEOTIDE SEQUENCE [LARGE SCALE GENOMIC DNA]</scope>
    <source>
        <strain evidence="24">ag22IC6-390</strain>
    </source>
</reference>
<evidence type="ECO:0000259" key="22">
    <source>
        <dbReference type="Pfam" id="PF02875"/>
    </source>
</evidence>
<name>A0ABV3TA01_9GAMM</name>
<evidence type="ECO:0000256" key="21">
    <source>
        <dbReference type="PIRNR" id="PIRNR001563"/>
    </source>
</evidence>
<evidence type="ECO:0000256" key="2">
    <source>
        <dbReference type="ARBA" id="ARBA00004799"/>
    </source>
</evidence>
<dbReference type="InterPro" id="IPR001645">
    <property type="entry name" value="Folylpolyglutamate_synth"/>
</dbReference>
<keyword evidence="13" id="KW-0289">Folate biosynthesis</keyword>
<dbReference type="PANTHER" id="PTHR11136:SF0">
    <property type="entry name" value="DIHYDROFOLATE SYNTHETASE-RELATED"/>
    <property type="match status" value="1"/>
</dbReference>
<organism evidence="23 24">
    <name type="scientific">Spiribacter pallidus</name>
    <dbReference type="NCBI Taxonomy" id="1987936"/>
    <lineage>
        <taxon>Bacteria</taxon>
        <taxon>Pseudomonadati</taxon>
        <taxon>Pseudomonadota</taxon>
        <taxon>Gammaproteobacteria</taxon>
        <taxon>Chromatiales</taxon>
        <taxon>Ectothiorhodospiraceae</taxon>
        <taxon>Spiribacter</taxon>
    </lineage>
</organism>
<comment type="catalytic activity">
    <reaction evidence="18">
        <text>10-formyltetrahydrofolyl-(gamma-L-Glu)(n) + L-glutamate + ATP = 10-formyltetrahydrofolyl-(gamma-L-Glu)(n+1) + ADP + phosphate + H(+)</text>
        <dbReference type="Rhea" id="RHEA:51904"/>
        <dbReference type="Rhea" id="RHEA-COMP:13088"/>
        <dbReference type="Rhea" id="RHEA-COMP:14300"/>
        <dbReference type="ChEBI" id="CHEBI:15378"/>
        <dbReference type="ChEBI" id="CHEBI:29985"/>
        <dbReference type="ChEBI" id="CHEBI:30616"/>
        <dbReference type="ChEBI" id="CHEBI:43474"/>
        <dbReference type="ChEBI" id="CHEBI:134413"/>
        <dbReference type="ChEBI" id="CHEBI:456216"/>
        <dbReference type="EC" id="6.3.2.17"/>
    </reaction>
</comment>
<dbReference type="PANTHER" id="PTHR11136">
    <property type="entry name" value="FOLYLPOLYGLUTAMATE SYNTHASE-RELATED"/>
    <property type="match status" value="1"/>
</dbReference>
<accession>A0ABV3TA01</accession>
<evidence type="ECO:0000256" key="17">
    <source>
        <dbReference type="ARBA" id="ARBA00047493"/>
    </source>
</evidence>
<evidence type="ECO:0000256" key="11">
    <source>
        <dbReference type="ARBA" id="ARBA00022840"/>
    </source>
</evidence>
<comment type="pathway">
    <text evidence="2">Cofactor biosynthesis; tetrahydrofolate biosynthesis; 7,8-dihydrofolate from 2-amino-4-hydroxy-6-hydroxymethyl-7,8-dihydropteridine diphosphate and 4-aminobenzoate: step 2/2.</text>
</comment>
<evidence type="ECO:0000256" key="5">
    <source>
        <dbReference type="ARBA" id="ARBA00013023"/>
    </source>
</evidence>